<dbReference type="Proteomes" id="UP000050949">
    <property type="component" value="Unassembled WGS sequence"/>
</dbReference>
<evidence type="ECO:0008006" key="4">
    <source>
        <dbReference type="Google" id="ProtNLM"/>
    </source>
</evidence>
<sequence>MLKKAGIVLLVILGLMAIGGGWYYHENYTGEDYYVKITTNGEKLRDTEAPAAYQVYYEYALPAFNEAGQQRQVTFDAFRDNPLRRNAYLKVAYNHTRGVILSYEEVQQKDIPKKAASKLN</sequence>
<dbReference type="PANTHER" id="PTHR36433:SF2">
    <property type="entry name" value="YXEA FAMILY PROTEIN"/>
    <property type="match status" value="1"/>
</dbReference>
<dbReference type="InterPro" id="IPR006542">
    <property type="entry name" value="DUF1093"/>
</dbReference>
<dbReference type="EMBL" id="AZFW01000103">
    <property type="protein sequence ID" value="KRM25737.1"/>
    <property type="molecule type" value="Genomic_DNA"/>
</dbReference>
<dbReference type="GeneID" id="78509871"/>
<dbReference type="SUPFAM" id="SSF159121">
    <property type="entry name" value="BC4932-like"/>
    <property type="match status" value="1"/>
</dbReference>
<name>A0A0R1XCV0_9LACO</name>
<dbReference type="NCBIfam" id="TIGR01655">
    <property type="entry name" value="yxeA_fam"/>
    <property type="match status" value="1"/>
</dbReference>
<dbReference type="OrthoDB" id="8719215at2"/>
<keyword evidence="1" id="KW-1133">Transmembrane helix</keyword>
<dbReference type="RefSeq" id="WP_027829733.1">
    <property type="nucleotide sequence ID" value="NZ_AZFW01000103.1"/>
</dbReference>
<keyword evidence="1" id="KW-0812">Transmembrane</keyword>
<reference evidence="2 3" key="1">
    <citation type="journal article" date="2015" name="Genome Announc.">
        <title>Expanding the biotechnology potential of lactobacilli through comparative genomics of 213 strains and associated genera.</title>
        <authorList>
            <person name="Sun Z."/>
            <person name="Harris H.M."/>
            <person name="McCann A."/>
            <person name="Guo C."/>
            <person name="Argimon S."/>
            <person name="Zhang W."/>
            <person name="Yang X."/>
            <person name="Jeffery I.B."/>
            <person name="Cooney J.C."/>
            <person name="Kagawa T.F."/>
            <person name="Liu W."/>
            <person name="Song Y."/>
            <person name="Salvetti E."/>
            <person name="Wrobel A."/>
            <person name="Rasinkangas P."/>
            <person name="Parkhill J."/>
            <person name="Rea M.C."/>
            <person name="O'Sullivan O."/>
            <person name="Ritari J."/>
            <person name="Douillard F.P."/>
            <person name="Paul Ross R."/>
            <person name="Yang R."/>
            <person name="Briner A.E."/>
            <person name="Felis G.E."/>
            <person name="de Vos W.M."/>
            <person name="Barrangou R."/>
            <person name="Klaenhammer T.R."/>
            <person name="Caufield P.W."/>
            <person name="Cui Y."/>
            <person name="Zhang H."/>
            <person name="O'Toole P.W."/>
        </authorList>
    </citation>
    <scope>NUCLEOTIDE SEQUENCE [LARGE SCALE GENOMIC DNA]</scope>
    <source>
        <strain evidence="2 3">DSM 16991</strain>
    </source>
</reference>
<dbReference type="InterPro" id="IPR036166">
    <property type="entry name" value="YxeA-like_sf"/>
</dbReference>
<dbReference type="PATRIC" id="fig|1122147.4.peg.676"/>
<dbReference type="AlphaFoldDB" id="A0A0R1XCV0"/>
<keyword evidence="1" id="KW-0472">Membrane</keyword>
<evidence type="ECO:0000313" key="2">
    <source>
        <dbReference type="EMBL" id="KRM25737.1"/>
    </source>
</evidence>
<evidence type="ECO:0000313" key="3">
    <source>
        <dbReference type="Proteomes" id="UP000050949"/>
    </source>
</evidence>
<evidence type="ECO:0000256" key="1">
    <source>
        <dbReference type="SAM" id="Phobius"/>
    </source>
</evidence>
<proteinExistence type="predicted"/>
<protein>
    <recommendedName>
        <fullName evidence="4">YxeA family protein</fullName>
    </recommendedName>
</protein>
<comment type="caution">
    <text evidence="2">The sequence shown here is derived from an EMBL/GenBank/DDBJ whole genome shotgun (WGS) entry which is preliminary data.</text>
</comment>
<dbReference type="PANTHER" id="PTHR36433">
    <property type="entry name" value="HYPOTHETICAL CYTOSOLIC PROTEIN"/>
    <property type="match status" value="1"/>
</dbReference>
<accession>A0A0R1XCV0</accession>
<dbReference type="Gene3D" id="2.40.50.480">
    <property type="match status" value="1"/>
</dbReference>
<dbReference type="eggNOG" id="COG5294">
    <property type="taxonomic scope" value="Bacteria"/>
</dbReference>
<dbReference type="Pfam" id="PF06486">
    <property type="entry name" value="DUF1093"/>
    <property type="match status" value="1"/>
</dbReference>
<feature type="transmembrane region" description="Helical" evidence="1">
    <location>
        <begin position="7"/>
        <end position="24"/>
    </location>
</feature>
<organism evidence="2 3">
    <name type="scientific">Schleiferilactobacillus harbinensis DSM 16991</name>
    <dbReference type="NCBI Taxonomy" id="1122147"/>
    <lineage>
        <taxon>Bacteria</taxon>
        <taxon>Bacillati</taxon>
        <taxon>Bacillota</taxon>
        <taxon>Bacilli</taxon>
        <taxon>Lactobacillales</taxon>
        <taxon>Lactobacillaceae</taxon>
        <taxon>Schleiferilactobacillus</taxon>
    </lineage>
</organism>
<gene>
    <name evidence="2" type="ORF">FC91_GL000654</name>
</gene>